<dbReference type="Gene3D" id="3.90.190.10">
    <property type="entry name" value="Protein tyrosine phosphatase superfamily"/>
    <property type="match status" value="1"/>
</dbReference>
<keyword evidence="11" id="KW-0112">Calmodulin-binding</keyword>
<feature type="domain" description="DSP-PTPase phosphatase fused to NAD+ Kinase" evidence="17">
    <location>
        <begin position="237"/>
        <end position="389"/>
    </location>
</feature>
<dbReference type="OrthoDB" id="24581at2759"/>
<keyword evidence="12" id="KW-0809">Transit peptide</keyword>
<dbReference type="Pfam" id="PF22741">
    <property type="entry name" value="PTP-NADK"/>
    <property type="match status" value="1"/>
</dbReference>
<dbReference type="GO" id="GO:0005516">
    <property type="term" value="F:calmodulin binding"/>
    <property type="evidence" value="ECO:0007669"/>
    <property type="project" value="UniProtKB-KW"/>
</dbReference>
<dbReference type="Proteomes" id="UP000623129">
    <property type="component" value="Unassembled WGS sequence"/>
</dbReference>
<evidence type="ECO:0000256" key="3">
    <source>
        <dbReference type="ARBA" id="ARBA00012120"/>
    </source>
</evidence>
<accession>A0A833QU24</accession>
<dbReference type="HAMAP" id="MF_00361">
    <property type="entry name" value="NAD_kinase"/>
    <property type="match status" value="1"/>
</dbReference>
<feature type="region of interest" description="Disordered" evidence="16">
    <location>
        <begin position="491"/>
        <end position="536"/>
    </location>
</feature>
<dbReference type="InterPro" id="IPR017438">
    <property type="entry name" value="ATP-NAD_kinase_N"/>
</dbReference>
<dbReference type="GO" id="GO:0006741">
    <property type="term" value="P:NADP+ biosynthetic process"/>
    <property type="evidence" value="ECO:0007669"/>
    <property type="project" value="InterPro"/>
</dbReference>
<evidence type="ECO:0000313" key="19">
    <source>
        <dbReference type="Proteomes" id="UP000623129"/>
    </source>
</evidence>
<dbReference type="GO" id="GO:0003951">
    <property type="term" value="F:NAD+ kinase activity"/>
    <property type="evidence" value="ECO:0007669"/>
    <property type="project" value="UniProtKB-EC"/>
</dbReference>
<keyword evidence="9" id="KW-0067">ATP-binding</keyword>
<dbReference type="Pfam" id="PF20143">
    <property type="entry name" value="NAD_kinase_C"/>
    <property type="match status" value="1"/>
</dbReference>
<evidence type="ECO:0000256" key="7">
    <source>
        <dbReference type="ARBA" id="ARBA00022741"/>
    </source>
</evidence>
<evidence type="ECO:0000256" key="8">
    <source>
        <dbReference type="ARBA" id="ARBA00022777"/>
    </source>
</evidence>
<dbReference type="AlphaFoldDB" id="A0A833QU24"/>
<keyword evidence="13" id="KW-0520">NAD</keyword>
<dbReference type="SUPFAM" id="SSF111331">
    <property type="entry name" value="NAD kinase/diacylglycerol kinase-like"/>
    <property type="match status" value="1"/>
</dbReference>
<comment type="subcellular location">
    <subcellularLocation>
        <location evidence="1">Plastid</location>
        <location evidence="1">Chloroplast</location>
    </subcellularLocation>
</comment>
<gene>
    <name evidence="18" type="ORF">FCM35_KLT20779</name>
</gene>
<organism evidence="18 19">
    <name type="scientific">Carex littledalei</name>
    <dbReference type="NCBI Taxonomy" id="544730"/>
    <lineage>
        <taxon>Eukaryota</taxon>
        <taxon>Viridiplantae</taxon>
        <taxon>Streptophyta</taxon>
        <taxon>Embryophyta</taxon>
        <taxon>Tracheophyta</taxon>
        <taxon>Spermatophyta</taxon>
        <taxon>Magnoliopsida</taxon>
        <taxon>Liliopsida</taxon>
        <taxon>Poales</taxon>
        <taxon>Cyperaceae</taxon>
        <taxon>Cyperoideae</taxon>
        <taxon>Cariceae</taxon>
        <taxon>Carex</taxon>
        <taxon>Carex subgen. Euthyceras</taxon>
    </lineage>
</organism>
<evidence type="ECO:0000256" key="10">
    <source>
        <dbReference type="ARBA" id="ARBA00022857"/>
    </source>
</evidence>
<keyword evidence="10" id="KW-0521">NADP</keyword>
<evidence type="ECO:0000256" key="16">
    <source>
        <dbReference type="SAM" id="MobiDB-lite"/>
    </source>
</evidence>
<dbReference type="PANTHER" id="PTHR20275">
    <property type="entry name" value="NAD KINASE"/>
    <property type="match status" value="1"/>
</dbReference>
<evidence type="ECO:0000256" key="12">
    <source>
        <dbReference type="ARBA" id="ARBA00022946"/>
    </source>
</evidence>
<evidence type="ECO:0000256" key="9">
    <source>
        <dbReference type="ARBA" id="ARBA00022840"/>
    </source>
</evidence>
<sequence>MLATCGCQCPSRLSLLHSCGTGGNYGGWHLWKEKWKRSRPVVLALAKADRLSSFFSSRIGLDSQTFQSRESSQLLWVGPIPGDIAEIEAYCRIFRSAEQLHTSIMETLCNPETGVCTISYDTPSEELPILEEKVVTVLGYMLTLVTHARMEVVSGRSTSSNSTFSNSASFEANFPEGNLPPLAVFRGEMKKCCESLEVALLRYLLPYQDGNIDIWRRLQRLRNVCYDAGFSRVDGSPCPTLFANWYPVYTNPEDTEPAFWRGGQVTEDGLNWLLEKGFKTIVDLREAEEGARDGYYNSALKKAISGGKIKVVNLPVEIGTAPTVDQVHEFALIVSDVTKRPIYLHSQEGVNRTSAMVSRWKQHAARASKQNTLNSKFLKNGSKGGVGQNESVILESKNGVLFEPGKSTCEDGEMDPQNGNGPHLPDPEMTGDLKHGDGEFEEAGLVNFPMNSNPFKAQIPKCDLFSRREMRNFFKEREIYPKNYLTSKKYVNKSPAQKEMQDASPSKEETRVPGSSDEANLKSDNLLLNDDPNTGKPKSLELNINGIQVQQDNTNNKTVAVETTNFNGNSNNKSTPSRSLDLVETNMCASATGVVRLQSRKKAEMFLVRTDGFSCTREKVTESSLAFSHPSTQQQMLMWKSPPKTVLLLKKLGDELMEEAKEVSKFLYYQEKMNVLVEPDVHDIFARMPGYGFVQTFYTQDTSDLHERVDFVACLGGDGVILHASNLFRSAVPPVVSFNLGSLGFLTSHTFDDFRQDLRAVIHGNNTLDGVYITLRMRLRCEIFRNGKAIPGKVFDVLNEVVVDRGSNPYLSKIECYEHNRLITKVQGDGVIVATPTGSTAYSTAAGGSMVHPNVPCMLFTPICPHSLSFRPVILPDSSQLELKIPGDTRSNAWVSFDGKRRQQLSRGDSVRICMSQHPLPTVNKSDQTGDWFRSLIRCLNWNERLDQKAL</sequence>
<dbReference type="Gene3D" id="2.60.200.30">
    <property type="entry name" value="Probable inorganic polyphosphate/atp-NAD kinase, domain 2"/>
    <property type="match status" value="1"/>
</dbReference>
<evidence type="ECO:0000256" key="15">
    <source>
        <dbReference type="ARBA" id="ARBA00053646"/>
    </source>
</evidence>
<dbReference type="InterPro" id="IPR002504">
    <property type="entry name" value="NADK"/>
</dbReference>
<dbReference type="EMBL" id="SWLB01000009">
    <property type="protein sequence ID" value="KAF3334175.1"/>
    <property type="molecule type" value="Genomic_DNA"/>
</dbReference>
<name>A0A833QU24_9POAL</name>
<dbReference type="FunFam" id="3.40.50.10330:FF:000019">
    <property type="entry name" value="NAD kinase 2, chloroplastic"/>
    <property type="match status" value="1"/>
</dbReference>
<dbReference type="Gene3D" id="3.40.50.10330">
    <property type="entry name" value="Probable inorganic polyphosphate/atp-NAD kinase, domain 1"/>
    <property type="match status" value="1"/>
</dbReference>
<dbReference type="GO" id="GO:0019674">
    <property type="term" value="P:NAD+ metabolic process"/>
    <property type="evidence" value="ECO:0007669"/>
    <property type="project" value="InterPro"/>
</dbReference>
<comment type="catalytic activity">
    <reaction evidence="14">
        <text>NAD(+) + ATP = ADP + NADP(+) + H(+)</text>
        <dbReference type="Rhea" id="RHEA:18629"/>
        <dbReference type="ChEBI" id="CHEBI:15378"/>
        <dbReference type="ChEBI" id="CHEBI:30616"/>
        <dbReference type="ChEBI" id="CHEBI:57540"/>
        <dbReference type="ChEBI" id="CHEBI:58349"/>
        <dbReference type="ChEBI" id="CHEBI:456216"/>
        <dbReference type="EC" id="2.7.1.23"/>
    </reaction>
</comment>
<proteinExistence type="inferred from homology"/>
<keyword evidence="4" id="KW-0150">Chloroplast</keyword>
<dbReference type="InterPro" id="IPR016064">
    <property type="entry name" value="NAD/diacylglycerol_kinase_sf"/>
</dbReference>
<feature type="compositionally biased region" description="Basic and acidic residues" evidence="16">
    <location>
        <begin position="499"/>
        <end position="511"/>
    </location>
</feature>
<evidence type="ECO:0000256" key="13">
    <source>
        <dbReference type="ARBA" id="ARBA00023027"/>
    </source>
</evidence>
<dbReference type="GO" id="GO:0009507">
    <property type="term" value="C:chloroplast"/>
    <property type="evidence" value="ECO:0007669"/>
    <property type="project" value="UniProtKB-SubCell"/>
</dbReference>
<evidence type="ECO:0000256" key="6">
    <source>
        <dbReference type="ARBA" id="ARBA00022679"/>
    </source>
</evidence>
<evidence type="ECO:0000256" key="14">
    <source>
        <dbReference type="ARBA" id="ARBA00047925"/>
    </source>
</evidence>
<evidence type="ECO:0000256" key="2">
    <source>
        <dbReference type="ARBA" id="ARBA00010995"/>
    </source>
</evidence>
<evidence type="ECO:0000256" key="1">
    <source>
        <dbReference type="ARBA" id="ARBA00004229"/>
    </source>
</evidence>
<comment type="similarity">
    <text evidence="2">Belongs to the NAD kinase family.</text>
</comment>
<protein>
    <recommendedName>
        <fullName evidence="3">NAD(+) kinase</fullName>
        <ecNumber evidence="3">2.7.1.23</ecNumber>
    </recommendedName>
</protein>
<keyword evidence="8 18" id="KW-0418">Kinase</keyword>
<dbReference type="Pfam" id="PF01513">
    <property type="entry name" value="NAD_kinase"/>
    <property type="match status" value="1"/>
</dbReference>
<evidence type="ECO:0000313" key="18">
    <source>
        <dbReference type="EMBL" id="KAF3334175.1"/>
    </source>
</evidence>
<evidence type="ECO:0000256" key="5">
    <source>
        <dbReference type="ARBA" id="ARBA00022640"/>
    </source>
</evidence>
<comment type="caution">
    <text evidence="18">The sequence shown here is derived from an EMBL/GenBank/DDBJ whole genome shotgun (WGS) entry which is preliminary data.</text>
</comment>
<dbReference type="GO" id="GO:0005524">
    <property type="term" value="F:ATP binding"/>
    <property type="evidence" value="ECO:0007669"/>
    <property type="project" value="UniProtKB-KW"/>
</dbReference>
<dbReference type="SUPFAM" id="SSF52799">
    <property type="entry name" value="(Phosphotyrosine protein) phosphatases II"/>
    <property type="match status" value="1"/>
</dbReference>
<dbReference type="PANTHER" id="PTHR20275:SF6">
    <property type="entry name" value="NAD KINASE 2, CHLOROPLASTIC"/>
    <property type="match status" value="1"/>
</dbReference>
<evidence type="ECO:0000256" key="4">
    <source>
        <dbReference type="ARBA" id="ARBA00022528"/>
    </source>
</evidence>
<evidence type="ECO:0000256" key="11">
    <source>
        <dbReference type="ARBA" id="ARBA00022860"/>
    </source>
</evidence>
<keyword evidence="19" id="KW-1185">Reference proteome</keyword>
<keyword evidence="6" id="KW-0808">Transferase</keyword>
<dbReference type="InterPro" id="IPR029021">
    <property type="entry name" value="Prot-tyrosine_phosphatase-like"/>
</dbReference>
<keyword evidence="7" id="KW-0547">Nucleotide-binding</keyword>
<evidence type="ECO:0000259" key="17">
    <source>
        <dbReference type="Pfam" id="PF22741"/>
    </source>
</evidence>
<comment type="function">
    <text evidence="15">Involved in chlorophyll synthesis and chloroplast protection against oxidative damage.</text>
</comment>
<dbReference type="InterPro" id="IPR017437">
    <property type="entry name" value="ATP-NAD_kinase_PpnK-typ_C"/>
</dbReference>
<dbReference type="FunFam" id="2.60.200.30:FF:000004">
    <property type="entry name" value="NAD kinase 2, chloroplastic"/>
    <property type="match status" value="1"/>
</dbReference>
<reference evidence="18" key="1">
    <citation type="submission" date="2020-01" db="EMBL/GenBank/DDBJ databases">
        <title>Genome sequence of Kobresia littledalei, the first chromosome-level genome in the family Cyperaceae.</title>
        <authorList>
            <person name="Qu G."/>
        </authorList>
    </citation>
    <scope>NUCLEOTIDE SEQUENCE</scope>
    <source>
        <strain evidence="18">C.B.Clarke</strain>
        <tissue evidence="18">Leaf</tissue>
    </source>
</reference>
<feature type="region of interest" description="Disordered" evidence="16">
    <location>
        <begin position="409"/>
        <end position="432"/>
    </location>
</feature>
<dbReference type="InterPro" id="IPR055214">
    <property type="entry name" value="PTP-NADK"/>
</dbReference>
<dbReference type="EC" id="2.7.1.23" evidence="3"/>
<keyword evidence="5" id="KW-0934">Plastid</keyword>